<dbReference type="GO" id="GO:0005737">
    <property type="term" value="C:cytoplasm"/>
    <property type="evidence" value="ECO:0007669"/>
    <property type="project" value="TreeGrafter"/>
</dbReference>
<protein>
    <recommendedName>
        <fullName evidence="3">Bet v I/Major latex protein domain-containing protein</fullName>
    </recommendedName>
</protein>
<dbReference type="AlphaFoldDB" id="A0AAV7F1A1"/>
<dbReference type="GO" id="GO:0004864">
    <property type="term" value="F:protein phosphatase inhibitor activity"/>
    <property type="evidence" value="ECO:0007669"/>
    <property type="project" value="TreeGrafter"/>
</dbReference>
<name>A0AAV7F1A1_ARIFI</name>
<dbReference type="InterPro" id="IPR023393">
    <property type="entry name" value="START-like_dom_sf"/>
</dbReference>
<gene>
    <name evidence="4" type="ORF">H6P81_007423</name>
</gene>
<keyword evidence="5" id="KW-1185">Reference proteome</keyword>
<evidence type="ECO:0000256" key="1">
    <source>
        <dbReference type="ARBA" id="ARBA00009744"/>
    </source>
</evidence>
<evidence type="ECO:0000313" key="4">
    <source>
        <dbReference type="EMBL" id="KAG9454519.1"/>
    </source>
</evidence>
<dbReference type="PANTHER" id="PTHR31213">
    <property type="entry name" value="OS08G0374000 PROTEIN-RELATED"/>
    <property type="match status" value="1"/>
</dbReference>
<dbReference type="PANTHER" id="PTHR31213:SF19">
    <property type="entry name" value="BET V I_MAJOR LATEX PROTEIN DOMAIN-CONTAINING PROTEIN"/>
    <property type="match status" value="1"/>
</dbReference>
<feature type="domain" description="Bet v I/Major latex protein" evidence="3">
    <location>
        <begin position="3"/>
        <end position="150"/>
    </location>
</feature>
<evidence type="ECO:0000256" key="2">
    <source>
        <dbReference type="ARBA" id="ARBA00022589"/>
    </source>
</evidence>
<dbReference type="SUPFAM" id="SSF55961">
    <property type="entry name" value="Bet v1-like"/>
    <property type="match status" value="1"/>
</dbReference>
<dbReference type="InterPro" id="IPR050279">
    <property type="entry name" value="Plant_def-hormone_signal"/>
</dbReference>
<sequence>MHGRVWTEFEVQQPASKVWEIYGTLKLATLILQKLPQYAEKIEFDGDGGVGTVLTVTFSNGTRGFGTLKESFVVIDDEKRVKVAEVSEGGFLDQGITSYRTTLEIAEKEGGSSIIRSSIDFEVDDENASKTPAITTAGLTLIAKMVAEHLAERDGEKKGPVDA</sequence>
<dbReference type="CDD" id="cd07816">
    <property type="entry name" value="Bet_v1-like"/>
    <property type="match status" value="1"/>
</dbReference>
<reference evidence="4 5" key="1">
    <citation type="submission" date="2021-07" db="EMBL/GenBank/DDBJ databases">
        <title>The Aristolochia fimbriata genome: insights into angiosperm evolution, floral development and chemical biosynthesis.</title>
        <authorList>
            <person name="Jiao Y."/>
        </authorList>
    </citation>
    <scope>NUCLEOTIDE SEQUENCE [LARGE SCALE GENOMIC DNA]</scope>
    <source>
        <strain evidence="4">IBCAS-2021</strain>
        <tissue evidence="4">Leaf</tissue>
    </source>
</reference>
<dbReference type="Gene3D" id="3.30.530.20">
    <property type="match status" value="1"/>
</dbReference>
<dbReference type="GO" id="GO:0010427">
    <property type="term" value="F:abscisic acid binding"/>
    <property type="evidence" value="ECO:0007669"/>
    <property type="project" value="TreeGrafter"/>
</dbReference>
<comment type="caution">
    <text evidence="4">The sequence shown here is derived from an EMBL/GenBank/DDBJ whole genome shotgun (WGS) entry which is preliminary data.</text>
</comment>
<dbReference type="GO" id="GO:0006952">
    <property type="term" value="P:defense response"/>
    <property type="evidence" value="ECO:0007669"/>
    <property type="project" value="InterPro"/>
</dbReference>
<dbReference type="InterPro" id="IPR000916">
    <property type="entry name" value="Bet_v_I/MLP"/>
</dbReference>
<keyword evidence="2" id="KW-0017">Alkaloid metabolism</keyword>
<dbReference type="GO" id="GO:0009738">
    <property type="term" value="P:abscisic acid-activated signaling pathway"/>
    <property type="evidence" value="ECO:0007669"/>
    <property type="project" value="TreeGrafter"/>
</dbReference>
<organism evidence="4 5">
    <name type="scientific">Aristolochia fimbriata</name>
    <name type="common">White veined hardy Dutchman's pipe vine</name>
    <dbReference type="NCBI Taxonomy" id="158543"/>
    <lineage>
        <taxon>Eukaryota</taxon>
        <taxon>Viridiplantae</taxon>
        <taxon>Streptophyta</taxon>
        <taxon>Embryophyta</taxon>
        <taxon>Tracheophyta</taxon>
        <taxon>Spermatophyta</taxon>
        <taxon>Magnoliopsida</taxon>
        <taxon>Magnoliidae</taxon>
        <taxon>Piperales</taxon>
        <taxon>Aristolochiaceae</taxon>
        <taxon>Aristolochia</taxon>
    </lineage>
</organism>
<comment type="similarity">
    <text evidence="1">Belongs to the BetVI family.</text>
</comment>
<dbReference type="GO" id="GO:0005634">
    <property type="term" value="C:nucleus"/>
    <property type="evidence" value="ECO:0007669"/>
    <property type="project" value="TreeGrafter"/>
</dbReference>
<dbReference type="GO" id="GO:0038023">
    <property type="term" value="F:signaling receptor activity"/>
    <property type="evidence" value="ECO:0007669"/>
    <property type="project" value="TreeGrafter"/>
</dbReference>
<dbReference type="Pfam" id="PF00407">
    <property type="entry name" value="Bet_v_1"/>
    <property type="match status" value="1"/>
</dbReference>
<evidence type="ECO:0000259" key="3">
    <source>
        <dbReference type="Pfam" id="PF00407"/>
    </source>
</evidence>
<dbReference type="Proteomes" id="UP000825729">
    <property type="component" value="Unassembled WGS sequence"/>
</dbReference>
<evidence type="ECO:0000313" key="5">
    <source>
        <dbReference type="Proteomes" id="UP000825729"/>
    </source>
</evidence>
<accession>A0AAV7F1A1</accession>
<proteinExistence type="inferred from homology"/>
<dbReference type="GO" id="GO:0009820">
    <property type="term" value="P:alkaloid metabolic process"/>
    <property type="evidence" value="ECO:0007669"/>
    <property type="project" value="UniProtKB-KW"/>
</dbReference>
<dbReference type="EMBL" id="JAINDJ010000003">
    <property type="protein sequence ID" value="KAG9454519.1"/>
    <property type="molecule type" value="Genomic_DNA"/>
</dbReference>